<gene>
    <name evidence="1" type="ORF">APHIGO_LOCUS5863</name>
</gene>
<accession>A0A9P0NJ66</accession>
<reference evidence="1" key="1">
    <citation type="submission" date="2022-02" db="EMBL/GenBank/DDBJ databases">
        <authorList>
            <person name="King R."/>
        </authorList>
    </citation>
    <scope>NUCLEOTIDE SEQUENCE</scope>
</reference>
<sequence length="133" mass="15617">MVLRSEDPAETFPEGRRESTFLLSQCHRLVRVNYSSSCVTFLDRRQRLFFHGAHHRRYQLNIFHLGTETYNVISSRKAPASILAHLGTPPELSSTRNINLNFYFYRKLNVGIRKLFLQKIDLIPSKYEIMNSK</sequence>
<dbReference type="EMBL" id="OU899035">
    <property type="protein sequence ID" value="CAH1724602.1"/>
    <property type="molecule type" value="Genomic_DNA"/>
</dbReference>
<reference evidence="1" key="2">
    <citation type="submission" date="2022-10" db="EMBL/GenBank/DDBJ databases">
        <authorList>
            <consortium name="ENA_rothamsted_submissions"/>
            <consortium name="culmorum"/>
            <person name="King R."/>
        </authorList>
    </citation>
    <scope>NUCLEOTIDE SEQUENCE</scope>
</reference>
<dbReference type="Proteomes" id="UP001154329">
    <property type="component" value="Chromosome 2"/>
</dbReference>
<evidence type="ECO:0000313" key="1">
    <source>
        <dbReference type="EMBL" id="CAH1724602.1"/>
    </source>
</evidence>
<keyword evidence="2" id="KW-1185">Reference proteome</keyword>
<dbReference type="AlphaFoldDB" id="A0A9P0NJ66"/>
<proteinExistence type="predicted"/>
<protein>
    <submittedName>
        <fullName evidence="1">Uncharacterized protein</fullName>
    </submittedName>
</protein>
<name>A0A9P0NJ66_APHGO</name>
<organism evidence="1 2">
    <name type="scientific">Aphis gossypii</name>
    <name type="common">Cotton aphid</name>
    <dbReference type="NCBI Taxonomy" id="80765"/>
    <lineage>
        <taxon>Eukaryota</taxon>
        <taxon>Metazoa</taxon>
        <taxon>Ecdysozoa</taxon>
        <taxon>Arthropoda</taxon>
        <taxon>Hexapoda</taxon>
        <taxon>Insecta</taxon>
        <taxon>Pterygota</taxon>
        <taxon>Neoptera</taxon>
        <taxon>Paraneoptera</taxon>
        <taxon>Hemiptera</taxon>
        <taxon>Sternorrhyncha</taxon>
        <taxon>Aphidomorpha</taxon>
        <taxon>Aphidoidea</taxon>
        <taxon>Aphididae</taxon>
        <taxon>Aphidini</taxon>
        <taxon>Aphis</taxon>
        <taxon>Aphis</taxon>
    </lineage>
</organism>
<evidence type="ECO:0000313" key="2">
    <source>
        <dbReference type="Proteomes" id="UP001154329"/>
    </source>
</evidence>